<organism evidence="4 5">
    <name type="scientific">Euplotes crassus</name>
    <dbReference type="NCBI Taxonomy" id="5936"/>
    <lineage>
        <taxon>Eukaryota</taxon>
        <taxon>Sar</taxon>
        <taxon>Alveolata</taxon>
        <taxon>Ciliophora</taxon>
        <taxon>Intramacronucleata</taxon>
        <taxon>Spirotrichea</taxon>
        <taxon>Hypotrichia</taxon>
        <taxon>Euplotida</taxon>
        <taxon>Euplotidae</taxon>
        <taxon>Moneuplotes</taxon>
    </lineage>
</organism>
<keyword evidence="5" id="KW-1185">Reference proteome</keyword>
<evidence type="ECO:0000256" key="1">
    <source>
        <dbReference type="SAM" id="MobiDB-lite"/>
    </source>
</evidence>
<evidence type="ECO:0000259" key="2">
    <source>
        <dbReference type="PROSITE" id="PS50234"/>
    </source>
</evidence>
<evidence type="ECO:0000259" key="3">
    <source>
        <dbReference type="PROSITE" id="PS51468"/>
    </source>
</evidence>
<accession>A0AAD2D8R0</accession>
<evidence type="ECO:0000313" key="4">
    <source>
        <dbReference type="EMBL" id="CAI2383543.1"/>
    </source>
</evidence>
<name>A0AAD2D8R0_EUPCR</name>
<dbReference type="PANTHER" id="PTHR45737:SF6">
    <property type="entry name" value="VON WILLEBRAND FACTOR A DOMAIN-CONTAINING PROTEIN 5A"/>
    <property type="match status" value="1"/>
</dbReference>
<dbReference type="Pfam" id="PF13768">
    <property type="entry name" value="VWA_3"/>
    <property type="match status" value="1"/>
</dbReference>
<feature type="compositionally biased region" description="Acidic residues" evidence="1">
    <location>
        <begin position="300"/>
        <end position="309"/>
    </location>
</feature>
<gene>
    <name evidence="4" type="ORF">ECRASSUSDP1_LOCUS25046</name>
</gene>
<feature type="domain" description="VWFA" evidence="2">
    <location>
        <begin position="334"/>
        <end position="505"/>
    </location>
</feature>
<dbReference type="InterPro" id="IPR013694">
    <property type="entry name" value="VIT"/>
</dbReference>
<dbReference type="PROSITE" id="PS51468">
    <property type="entry name" value="VIT"/>
    <property type="match status" value="1"/>
</dbReference>
<feature type="region of interest" description="Disordered" evidence="1">
    <location>
        <begin position="296"/>
        <end position="316"/>
    </location>
</feature>
<dbReference type="Proteomes" id="UP001295684">
    <property type="component" value="Unassembled WGS sequence"/>
</dbReference>
<sequence>MSIETEDIPLPSAPVKITLGAKPKYKCRILRRPHWYINNVGGLYNTNIPDQQIPLKSSHLDAKIHNSSVKILYSQIYTNKETSPLEIVYKFPIDSYFSVTGVHLKLDDKEIEAVILEKEEAKEKYDDVVASGNTAAKINYDENIPEILELAIGQLQAKKSLKVTVEMVCKCDITMLGFYSFIFPLNFIPRYASSSSAKAPKTGGKYIQGKFSADIDLEASSEIENLCVSHSSITIEKDPSGKKVSLKLPESGATQARDIVVSYSTEEIRKPQITLHQSDKHPDEVVAHITCIPRISDEPNLSEDDEEEKKEEAKEPAVVTKIENTDDPDIASGEFIFILDRSGSMRAHDRLTLAKDALKLFIKSLPDDSIFNIIGFGTKLDIMHKKGSIKYSKDSVNEALLKIELMGSDLGGTALIDPLEFVFRTPVDLKYPRNIFVLTDGAIRDTDPVMKIVKENNHSARVHSFGIGNGASKYLVKELSKVGLGTCQLIADQDSKIKGKVIQALNQASKPALTDIKVDWGENNAALNFQTPRAPVFGFIYEEEILDCYAVFSKSELMEGDVNISFYNTFDQDMSIFTLRLDPSTIIDDGVNDFVFKLAAKENMNHLERLIIHDLTSQDDSIGDKSVEEIILYNSLKYSVLSKKTAFFGKIKNKDKSGEEMKTIEIPITRMVNKIPSNMIRKGMKRGPPDMCLMAMPMMACAKGAAKRCKGKPAKMLKKSKKESKVHKDEQRTRRARDKVEELDDALGEELDACLEDEDDDSEEEVKLCAPPATVPKSDSKPSPSLKSYEIVIQYQEPEGYFTKLPDAYSSPSLSEVPSEVEALAKDADDIQKIWITILALVLLEKKFKKGKQEWVMIAKKARKFLKKNMTEVPDIEGFFCHFE</sequence>
<evidence type="ECO:0000313" key="5">
    <source>
        <dbReference type="Proteomes" id="UP001295684"/>
    </source>
</evidence>
<feature type="region of interest" description="Disordered" evidence="1">
    <location>
        <begin position="756"/>
        <end position="784"/>
    </location>
</feature>
<comment type="caution">
    <text evidence="4">The sequence shown here is derived from an EMBL/GenBank/DDBJ whole genome shotgun (WGS) entry which is preliminary data.</text>
</comment>
<dbReference type="PROSITE" id="PS50234">
    <property type="entry name" value="VWFA"/>
    <property type="match status" value="1"/>
</dbReference>
<dbReference type="InterPro" id="IPR036465">
    <property type="entry name" value="vWFA_dom_sf"/>
</dbReference>
<dbReference type="Pfam" id="PF08487">
    <property type="entry name" value="VIT"/>
    <property type="match status" value="1"/>
</dbReference>
<dbReference type="SUPFAM" id="SSF53300">
    <property type="entry name" value="vWA-like"/>
    <property type="match status" value="1"/>
</dbReference>
<protein>
    <submittedName>
        <fullName evidence="4">Uncharacterized protein</fullName>
    </submittedName>
</protein>
<feature type="domain" description="VIT" evidence="3">
    <location>
        <begin position="39"/>
        <end position="169"/>
    </location>
</feature>
<dbReference type="PANTHER" id="PTHR45737">
    <property type="entry name" value="VON WILLEBRAND FACTOR A DOMAIN-CONTAINING PROTEIN 5A"/>
    <property type="match status" value="1"/>
</dbReference>
<dbReference type="AlphaFoldDB" id="A0AAD2D8R0"/>
<proteinExistence type="predicted"/>
<dbReference type="SMART" id="SM00327">
    <property type="entry name" value="VWA"/>
    <property type="match status" value="1"/>
</dbReference>
<feature type="region of interest" description="Disordered" evidence="1">
    <location>
        <begin position="712"/>
        <end position="743"/>
    </location>
</feature>
<dbReference type="EMBL" id="CAMPGE010025820">
    <property type="protein sequence ID" value="CAI2383543.1"/>
    <property type="molecule type" value="Genomic_DNA"/>
</dbReference>
<dbReference type="Gene3D" id="3.40.50.410">
    <property type="entry name" value="von Willebrand factor, type A domain"/>
    <property type="match status" value="1"/>
</dbReference>
<feature type="compositionally biased region" description="Basic residues" evidence="1">
    <location>
        <begin position="712"/>
        <end position="725"/>
    </location>
</feature>
<reference evidence="4" key="1">
    <citation type="submission" date="2023-07" db="EMBL/GenBank/DDBJ databases">
        <authorList>
            <consortium name="AG Swart"/>
            <person name="Singh M."/>
            <person name="Singh A."/>
            <person name="Seah K."/>
            <person name="Emmerich C."/>
        </authorList>
    </citation>
    <scope>NUCLEOTIDE SEQUENCE</scope>
    <source>
        <strain evidence="4">DP1</strain>
    </source>
</reference>
<dbReference type="InterPro" id="IPR002035">
    <property type="entry name" value="VWF_A"/>
</dbReference>
<dbReference type="SMART" id="SM00609">
    <property type="entry name" value="VIT"/>
    <property type="match status" value="1"/>
</dbReference>